<keyword evidence="1" id="KW-0328">Glycosyltransferase</keyword>
<keyword evidence="3" id="KW-1133">Transmembrane helix</keyword>
<accession>A0A8K0MRT3</accession>
<dbReference type="Gene3D" id="3.40.50.2000">
    <property type="entry name" value="Glycogen Phosphorylase B"/>
    <property type="match status" value="2"/>
</dbReference>
<evidence type="ECO:0000256" key="4">
    <source>
        <dbReference type="SAM" id="SignalP"/>
    </source>
</evidence>
<gene>
    <name evidence="5" type="ORF">FNV43_RR00222</name>
</gene>
<dbReference type="InterPro" id="IPR050481">
    <property type="entry name" value="UDP-glycosyltransf_plant"/>
</dbReference>
<evidence type="ECO:0000256" key="1">
    <source>
        <dbReference type="ARBA" id="ARBA00022676"/>
    </source>
</evidence>
<feature type="transmembrane region" description="Helical" evidence="3">
    <location>
        <begin position="140"/>
        <end position="159"/>
    </location>
</feature>
<comment type="caution">
    <text evidence="5">The sequence shown here is derived from an EMBL/GenBank/DDBJ whole genome shotgun (WGS) entry which is preliminary data.</text>
</comment>
<dbReference type="SUPFAM" id="SSF53756">
    <property type="entry name" value="UDP-Glycosyltransferase/glycogen phosphorylase"/>
    <property type="match status" value="1"/>
</dbReference>
<feature type="transmembrane region" description="Helical" evidence="3">
    <location>
        <begin position="305"/>
        <end position="325"/>
    </location>
</feature>
<reference evidence="5" key="1">
    <citation type="submission" date="2020-03" db="EMBL/GenBank/DDBJ databases">
        <title>A high-quality chromosome-level genome assembly of a woody plant with both climbing and erect habits, Rhamnella rubrinervis.</title>
        <authorList>
            <person name="Lu Z."/>
            <person name="Yang Y."/>
            <person name="Zhu X."/>
            <person name="Sun Y."/>
        </authorList>
    </citation>
    <scope>NUCLEOTIDE SEQUENCE</scope>
    <source>
        <strain evidence="5">BYM</strain>
        <tissue evidence="5">Leaf</tissue>
    </source>
</reference>
<keyword evidence="6" id="KW-1185">Reference proteome</keyword>
<dbReference type="Pfam" id="PF00201">
    <property type="entry name" value="UDPGT"/>
    <property type="match status" value="1"/>
</dbReference>
<evidence type="ECO:0000313" key="5">
    <source>
        <dbReference type="EMBL" id="KAF3455588.1"/>
    </source>
</evidence>
<keyword evidence="3" id="KW-0812">Transmembrane</keyword>
<dbReference type="AlphaFoldDB" id="A0A8K0MRT3"/>
<keyword evidence="4" id="KW-0732">Signal</keyword>
<organism evidence="5 6">
    <name type="scientific">Rhamnella rubrinervis</name>
    <dbReference type="NCBI Taxonomy" id="2594499"/>
    <lineage>
        <taxon>Eukaryota</taxon>
        <taxon>Viridiplantae</taxon>
        <taxon>Streptophyta</taxon>
        <taxon>Embryophyta</taxon>
        <taxon>Tracheophyta</taxon>
        <taxon>Spermatophyta</taxon>
        <taxon>Magnoliopsida</taxon>
        <taxon>eudicotyledons</taxon>
        <taxon>Gunneridae</taxon>
        <taxon>Pentapetalae</taxon>
        <taxon>rosids</taxon>
        <taxon>fabids</taxon>
        <taxon>Rosales</taxon>
        <taxon>Rhamnaceae</taxon>
        <taxon>rhamnoid group</taxon>
        <taxon>Rhamneae</taxon>
        <taxon>Rhamnella</taxon>
    </lineage>
</organism>
<dbReference type="GO" id="GO:0035251">
    <property type="term" value="F:UDP-glucosyltransferase activity"/>
    <property type="evidence" value="ECO:0007669"/>
    <property type="project" value="InterPro"/>
</dbReference>
<keyword evidence="3" id="KW-0472">Membrane</keyword>
<dbReference type="OrthoDB" id="5835829at2759"/>
<evidence type="ECO:0000256" key="2">
    <source>
        <dbReference type="ARBA" id="ARBA00022679"/>
    </source>
</evidence>
<dbReference type="PANTHER" id="PTHR48048">
    <property type="entry name" value="GLYCOSYLTRANSFERASE"/>
    <property type="match status" value="1"/>
</dbReference>
<proteinExistence type="predicted"/>
<dbReference type="InterPro" id="IPR002213">
    <property type="entry name" value="UDP_glucos_trans"/>
</dbReference>
<feature type="signal peptide" evidence="4">
    <location>
        <begin position="1"/>
        <end position="29"/>
    </location>
</feature>
<protein>
    <submittedName>
        <fullName evidence="5">Uncharacterized protein</fullName>
    </submittedName>
</protein>
<dbReference type="PANTHER" id="PTHR48048:SF20">
    <property type="entry name" value="GLYCOSYLTRANSFERASE"/>
    <property type="match status" value="1"/>
</dbReference>
<dbReference type="EMBL" id="VOIH02000001">
    <property type="protein sequence ID" value="KAF3455588.1"/>
    <property type="molecule type" value="Genomic_DNA"/>
</dbReference>
<evidence type="ECO:0000256" key="3">
    <source>
        <dbReference type="SAM" id="Phobius"/>
    </source>
</evidence>
<keyword evidence="2" id="KW-0808">Transferase</keyword>
<sequence length="513" mass="58608">MAMWGIIHHGTKCLLLFLRHKCLLRLAKCQHRCDGSGEPCGGRRFGGFQEVVTKMMLLRPHLQGSWRGSTKANEDDRNSLRGVWCVEELTTMELCIERVTMCLYKKQEGWRLQGELVGHNSLETLAEPGKMSIAKTDITVSPSFLFFIFSLLLSFHLYVRCWHSLTACIGRPSYADGVRSATQVAIWRVQSDIFVRNQHSGSDFYLMRVVRITNTANIGLSKRKRSFYRAGNTGLLKRKRTLEIMGRKEDFNNLFITVTELPWPSSSSTSTYAVPYKKSPKPILFELLSLTYFALRYYGKELRILTYYFYIFGAVPLASFIYFPGIHEQTEKSFKDLRDADFHFPGLLSPLKATHMPEPMLDRDDLAYWDFLYFCSHLRKANGTIANTFNELESVAIKAIADDVCVPDDEPPVEEKTKQNEDVTIDFDLDELLLEGFGEITRGLGMVVKFWAPQVKVLKDSVGRFVTHCGWNSVLEVVVLSVPMMAWPLYAEQHLNKNVLAKDMGKAIGVEQR</sequence>
<feature type="chain" id="PRO_5035439763" evidence="4">
    <location>
        <begin position="30"/>
        <end position="513"/>
    </location>
</feature>
<dbReference type="Proteomes" id="UP000796880">
    <property type="component" value="Unassembled WGS sequence"/>
</dbReference>
<evidence type="ECO:0000313" key="6">
    <source>
        <dbReference type="Proteomes" id="UP000796880"/>
    </source>
</evidence>
<name>A0A8K0MRT3_9ROSA</name>